<dbReference type="Proteomes" id="UP000022141">
    <property type="component" value="Unassembled WGS sequence"/>
</dbReference>
<name>A0A011PS06_ACCRE</name>
<organism evidence="1 2">
    <name type="scientific">Accumulibacter regalis</name>
    <dbReference type="NCBI Taxonomy" id="522306"/>
    <lineage>
        <taxon>Bacteria</taxon>
        <taxon>Pseudomonadati</taxon>
        <taxon>Pseudomonadota</taxon>
        <taxon>Betaproteobacteria</taxon>
        <taxon>Candidatus Accumulibacter</taxon>
    </lineage>
</organism>
<gene>
    <name evidence="1" type="ORF">AW11_00899</name>
</gene>
<dbReference type="AlphaFoldDB" id="A0A011PS06"/>
<dbReference type="EMBL" id="JEMY01000008">
    <property type="protein sequence ID" value="EXI90196.1"/>
    <property type="molecule type" value="Genomic_DNA"/>
</dbReference>
<dbReference type="PATRIC" id="fig|1454004.3.peg.951"/>
<accession>A0A011PS06</accession>
<proteinExistence type="predicted"/>
<keyword evidence="2" id="KW-1185">Reference proteome</keyword>
<evidence type="ECO:0000313" key="2">
    <source>
        <dbReference type="Proteomes" id="UP000022141"/>
    </source>
</evidence>
<evidence type="ECO:0000313" key="1">
    <source>
        <dbReference type="EMBL" id="EXI90196.1"/>
    </source>
</evidence>
<comment type="caution">
    <text evidence="1">The sequence shown here is derived from an EMBL/GenBank/DDBJ whole genome shotgun (WGS) entry which is preliminary data.</text>
</comment>
<sequence>MCNDAMLPFMAEVPNAIQKDKSFPSEFFDTVLDSCILHGTIFPKLISTGRDRGLA</sequence>
<reference evidence="1" key="1">
    <citation type="submission" date="2014-02" db="EMBL/GenBank/DDBJ databases">
        <title>Expanding our view of genomic diversity in Candidatus Accumulibacter clades.</title>
        <authorList>
            <person name="Skennerton C.T."/>
            <person name="Barr J.J."/>
            <person name="Slater F.R."/>
            <person name="Bond P.L."/>
            <person name="Tyson G.W."/>
        </authorList>
    </citation>
    <scope>NUCLEOTIDE SEQUENCE [LARGE SCALE GENOMIC DNA]</scope>
</reference>
<protein>
    <submittedName>
        <fullName evidence="1">Uncharacterized protein</fullName>
    </submittedName>
</protein>